<organism evidence="2 3">
    <name type="scientific">Datura stramonium</name>
    <name type="common">Jimsonweed</name>
    <name type="synonym">Common thornapple</name>
    <dbReference type="NCBI Taxonomy" id="4076"/>
    <lineage>
        <taxon>Eukaryota</taxon>
        <taxon>Viridiplantae</taxon>
        <taxon>Streptophyta</taxon>
        <taxon>Embryophyta</taxon>
        <taxon>Tracheophyta</taxon>
        <taxon>Spermatophyta</taxon>
        <taxon>Magnoliopsida</taxon>
        <taxon>eudicotyledons</taxon>
        <taxon>Gunneridae</taxon>
        <taxon>Pentapetalae</taxon>
        <taxon>asterids</taxon>
        <taxon>lamiids</taxon>
        <taxon>Solanales</taxon>
        <taxon>Solanaceae</taxon>
        <taxon>Solanoideae</taxon>
        <taxon>Datureae</taxon>
        <taxon>Datura</taxon>
    </lineage>
</organism>
<evidence type="ECO:0000313" key="2">
    <source>
        <dbReference type="EMBL" id="MCE3049687.1"/>
    </source>
</evidence>
<accession>A0ABS8WHZ1</accession>
<evidence type="ECO:0000313" key="3">
    <source>
        <dbReference type="Proteomes" id="UP000823775"/>
    </source>
</evidence>
<gene>
    <name evidence="2" type="ORF">HAX54_045524</name>
</gene>
<name>A0ABS8WHZ1_DATST</name>
<sequence>MANPVAQINLPPKEMMKNIDNGVRESRPCQRIECHTTQALAGQKLASHTDLGTAQSVATHTNVGPGSATSCRLVLKGEVRGSTGTPIMAPKPSKGKGVASSSHGSKRSKRASEEQNEDEPLDDDDTTDEEQARIDSDLESDDDKDDSEIGGSCFCFHRR</sequence>
<dbReference type="EMBL" id="JACEIK010007068">
    <property type="protein sequence ID" value="MCE3049687.1"/>
    <property type="molecule type" value="Genomic_DNA"/>
</dbReference>
<proteinExistence type="predicted"/>
<keyword evidence="3" id="KW-1185">Reference proteome</keyword>
<comment type="caution">
    <text evidence="2">The sequence shown here is derived from an EMBL/GenBank/DDBJ whole genome shotgun (WGS) entry which is preliminary data.</text>
</comment>
<dbReference type="Proteomes" id="UP000823775">
    <property type="component" value="Unassembled WGS sequence"/>
</dbReference>
<feature type="region of interest" description="Disordered" evidence="1">
    <location>
        <begin position="81"/>
        <end position="159"/>
    </location>
</feature>
<reference evidence="2 3" key="1">
    <citation type="journal article" date="2021" name="BMC Genomics">
        <title>Datura genome reveals duplications of psychoactive alkaloid biosynthetic genes and high mutation rate following tissue culture.</title>
        <authorList>
            <person name="Rajewski A."/>
            <person name="Carter-House D."/>
            <person name="Stajich J."/>
            <person name="Litt A."/>
        </authorList>
    </citation>
    <scope>NUCLEOTIDE SEQUENCE [LARGE SCALE GENOMIC DNA]</scope>
    <source>
        <strain evidence="2">AR-01</strain>
    </source>
</reference>
<protein>
    <submittedName>
        <fullName evidence="2">Uncharacterized protein</fullName>
    </submittedName>
</protein>
<feature type="compositionally biased region" description="Acidic residues" evidence="1">
    <location>
        <begin position="114"/>
        <end position="129"/>
    </location>
</feature>
<feature type="compositionally biased region" description="Acidic residues" evidence="1">
    <location>
        <begin position="137"/>
        <end position="148"/>
    </location>
</feature>
<evidence type="ECO:0000256" key="1">
    <source>
        <dbReference type="SAM" id="MobiDB-lite"/>
    </source>
</evidence>